<dbReference type="InterPro" id="IPR012677">
    <property type="entry name" value="Nucleotide-bd_a/b_plait_sf"/>
</dbReference>
<organism evidence="4 5">
    <name type="scientific">Strongylocentrotus purpuratus</name>
    <name type="common">Purple sea urchin</name>
    <dbReference type="NCBI Taxonomy" id="7668"/>
    <lineage>
        <taxon>Eukaryota</taxon>
        <taxon>Metazoa</taxon>
        <taxon>Echinodermata</taxon>
        <taxon>Eleutherozoa</taxon>
        <taxon>Echinozoa</taxon>
        <taxon>Echinoidea</taxon>
        <taxon>Euechinoidea</taxon>
        <taxon>Echinacea</taxon>
        <taxon>Camarodonta</taxon>
        <taxon>Echinidea</taxon>
        <taxon>Strongylocentrotidae</taxon>
        <taxon>Strongylocentrotus</taxon>
    </lineage>
</organism>
<evidence type="ECO:0000259" key="3">
    <source>
        <dbReference type="PROSITE" id="PS50102"/>
    </source>
</evidence>
<evidence type="ECO:0000313" key="5">
    <source>
        <dbReference type="Proteomes" id="UP000007110"/>
    </source>
</evidence>
<feature type="compositionally biased region" description="Pro residues" evidence="2">
    <location>
        <begin position="834"/>
        <end position="849"/>
    </location>
</feature>
<keyword evidence="5" id="KW-1185">Reference proteome</keyword>
<dbReference type="SMART" id="SM00360">
    <property type="entry name" value="RRM"/>
    <property type="match status" value="1"/>
</dbReference>
<dbReference type="InParanoid" id="A0A7M7N4H2"/>
<name>A0A7M7N4H2_STRPU</name>
<dbReference type="GO" id="GO:0003723">
    <property type="term" value="F:RNA binding"/>
    <property type="evidence" value="ECO:0007669"/>
    <property type="project" value="UniProtKB-UniRule"/>
</dbReference>
<reference evidence="4" key="2">
    <citation type="submission" date="2021-01" db="UniProtKB">
        <authorList>
            <consortium name="EnsemblMetazoa"/>
        </authorList>
    </citation>
    <scope>IDENTIFICATION</scope>
</reference>
<dbReference type="Gene3D" id="3.40.50.800">
    <property type="entry name" value="Anticodon-binding domain"/>
    <property type="match status" value="1"/>
</dbReference>
<feature type="compositionally biased region" description="Basic and acidic residues" evidence="2">
    <location>
        <begin position="185"/>
        <end position="250"/>
    </location>
</feature>
<evidence type="ECO:0000256" key="2">
    <source>
        <dbReference type="SAM" id="MobiDB-lite"/>
    </source>
</evidence>
<dbReference type="GeneID" id="590195"/>
<feature type="compositionally biased region" description="Basic and acidic residues" evidence="2">
    <location>
        <begin position="133"/>
        <end position="174"/>
    </location>
</feature>
<dbReference type="PROSITE" id="PS50102">
    <property type="entry name" value="RRM"/>
    <property type="match status" value="1"/>
</dbReference>
<dbReference type="Proteomes" id="UP000007110">
    <property type="component" value="Unassembled WGS sequence"/>
</dbReference>
<dbReference type="OrthoDB" id="10044938at2759"/>
<dbReference type="Gene3D" id="3.30.70.330">
    <property type="match status" value="1"/>
</dbReference>
<dbReference type="InterPro" id="IPR052600">
    <property type="entry name" value="Nuc_rcpt_coact/corep"/>
</dbReference>
<dbReference type="OMA" id="PMEEGVR"/>
<dbReference type="SUPFAM" id="SSF52954">
    <property type="entry name" value="Class II aaRS ABD-related"/>
    <property type="match status" value="1"/>
</dbReference>
<proteinExistence type="predicted"/>
<dbReference type="PANTHER" id="PTHR23295">
    <property type="entry name" value="NUCLEAR RECEPTOR COACTIVATOR 5-RELATED"/>
    <property type="match status" value="1"/>
</dbReference>
<feature type="compositionally biased region" description="Basic and acidic residues" evidence="2">
    <location>
        <begin position="258"/>
        <end position="385"/>
    </location>
</feature>
<dbReference type="EnsemblMetazoa" id="XM_030975158">
    <property type="protein sequence ID" value="XP_030831018"/>
    <property type="gene ID" value="LOC590195"/>
</dbReference>
<keyword evidence="1" id="KW-0694">RNA-binding</keyword>
<accession>A0A7M7N4H2</accession>
<feature type="domain" description="RRM" evidence="3">
    <location>
        <begin position="11"/>
        <end position="82"/>
    </location>
</feature>
<evidence type="ECO:0000256" key="1">
    <source>
        <dbReference type="PROSITE-ProRule" id="PRU00176"/>
    </source>
</evidence>
<dbReference type="Pfam" id="PF01391">
    <property type="entry name" value="Collagen"/>
    <property type="match status" value="1"/>
</dbReference>
<feature type="compositionally biased region" description="Low complexity" evidence="2">
    <location>
        <begin position="387"/>
        <end position="397"/>
    </location>
</feature>
<dbReference type="KEGG" id="spu:590195"/>
<dbReference type="Pfam" id="PF00076">
    <property type="entry name" value="RRM_1"/>
    <property type="match status" value="1"/>
</dbReference>
<reference evidence="5" key="1">
    <citation type="submission" date="2015-02" db="EMBL/GenBank/DDBJ databases">
        <title>Genome sequencing for Strongylocentrotus purpuratus.</title>
        <authorList>
            <person name="Murali S."/>
            <person name="Liu Y."/>
            <person name="Vee V."/>
            <person name="English A."/>
            <person name="Wang M."/>
            <person name="Skinner E."/>
            <person name="Han Y."/>
            <person name="Muzny D.M."/>
            <person name="Worley K.C."/>
            <person name="Gibbs R.A."/>
        </authorList>
    </citation>
    <scope>NUCLEOTIDE SEQUENCE</scope>
</reference>
<dbReference type="InterPro" id="IPR035979">
    <property type="entry name" value="RBD_domain_sf"/>
</dbReference>
<dbReference type="InterPro" id="IPR008160">
    <property type="entry name" value="Collagen"/>
</dbReference>
<feature type="region of interest" description="Disordered" evidence="2">
    <location>
        <begin position="80"/>
        <end position="405"/>
    </location>
</feature>
<dbReference type="CTD" id="57727"/>
<feature type="region of interest" description="Disordered" evidence="2">
    <location>
        <begin position="829"/>
        <end position="849"/>
    </location>
</feature>
<dbReference type="RefSeq" id="XP_030831018.1">
    <property type="nucleotide sequence ID" value="XM_030975158.1"/>
</dbReference>
<protein>
    <recommendedName>
        <fullName evidence="3">RRM domain-containing protein</fullName>
    </recommendedName>
</protein>
<dbReference type="SUPFAM" id="SSF54928">
    <property type="entry name" value="RNA-binding domain, RBD"/>
    <property type="match status" value="1"/>
</dbReference>
<dbReference type="AlphaFoldDB" id="A0A7M7N4H2"/>
<dbReference type="PANTHER" id="PTHR23295:SF6">
    <property type="entry name" value="NEOSIN, ISOFORM A"/>
    <property type="match status" value="1"/>
</dbReference>
<evidence type="ECO:0000313" key="4">
    <source>
        <dbReference type="EnsemblMetazoa" id="XP_030831018"/>
    </source>
</evidence>
<dbReference type="InterPro" id="IPR000504">
    <property type="entry name" value="RRM_dom"/>
</dbReference>
<dbReference type="InterPro" id="IPR036621">
    <property type="entry name" value="Anticodon-bd_dom_sf"/>
</dbReference>
<sequence length="849" mass="94108">MGEEIKINLGSRVFVANLPTEQMDKEELIKRFEKYGRISNTFMKKGFAFIQFGSPQEAQDAIRTESGQILYGKKIECSLAKRKPGEDKPGGERGGGGPAGNNVSNSTAAILAREKGDQDRYPSSGGPQGGYDDFYRDKYRDGPQGRDSMLGRDGPHGRDGPNGRDGPHGRDGMPGRDSMLGRDGPNGRDGPHGRDGMPGRDFPPRMRERSPIRDRERDRYDDRYRDSYFRDDPARRDLDRYPDDRRDPYDRALPPLPPRDRDRDRDVRDRDLRDPLRDPLREPMRDHLRDPLRDSLRDRDPLRDNLREPRDRDLRDDPYYRDDPYRRDDPYHRDPERERERDRDRPSLDKDRDRDGVAFRRDPHRDPTRDPYSRERGDAPVDRRPPAAAAAAAAASATTPEYLPPVLGKPVDCEILVLNKQQRGYAEMVERRLKTLGISTDMMFVNPEASITAVLDGATRNGALYAVMVSSQHEVHRSLTLNILHGTPQEHRNMPLEDAMNLVTRNYDRYILELREKRGLVASGETTAKVGADGQSAATELTLTQLFSLLADGRQLTLAEVDRVITFLEEMRNRMAEDQGLSLRKKEYPAASAAKPADSTPKQEDLQAKILSLIGSNVSPASVAAAVSKVTSVSSSPVIPSQSPRQVPMSTPTQQNMGLLATPNSQSNLPQSLMNRGRPTQSALPVAQPPARTVAAAAKPLNLDNPTVKKALDNLIQTGPNLLRGISAPQPAALVVQPPATAMSGARGAHQAAQVNPNMMTEEQIARAQAEAIHKMHQLTAPAPQHMQQNIQMAGAASLMAAGINPNNLGPGGMTAQQLQALQAHSMAYSMRGQPPPPPVGPPPGRHMY</sequence>